<evidence type="ECO:0000256" key="6">
    <source>
        <dbReference type="ARBA" id="ARBA00022989"/>
    </source>
</evidence>
<accession>A0A1E5IJ77</accession>
<keyword evidence="5" id="KW-0133">Cell shape</keyword>
<dbReference type="Pfam" id="PF04093">
    <property type="entry name" value="MreD"/>
    <property type="match status" value="1"/>
</dbReference>
<evidence type="ECO:0000256" key="1">
    <source>
        <dbReference type="ARBA" id="ARBA00004651"/>
    </source>
</evidence>
<dbReference type="GO" id="GO:0005886">
    <property type="term" value="C:plasma membrane"/>
    <property type="evidence" value="ECO:0007669"/>
    <property type="project" value="UniProtKB-SubCell"/>
</dbReference>
<evidence type="ECO:0000256" key="5">
    <source>
        <dbReference type="ARBA" id="ARBA00022960"/>
    </source>
</evidence>
<evidence type="ECO:0000256" key="4">
    <source>
        <dbReference type="ARBA" id="ARBA00022692"/>
    </source>
</evidence>
<gene>
    <name evidence="9" type="ORF">ATZ36_04100</name>
</gene>
<dbReference type="Proteomes" id="UP000095237">
    <property type="component" value="Unassembled WGS sequence"/>
</dbReference>
<reference evidence="9 10" key="1">
    <citation type="submission" date="2015-11" db="EMBL/GenBank/DDBJ databases">
        <title>Evidence for parallel genomic evolution in an endosymbiosis of termite gut flagellates.</title>
        <authorList>
            <person name="Zheng H."/>
        </authorList>
    </citation>
    <scope>NUCLEOTIDE SEQUENCE [LARGE SCALE GENOMIC DNA]</scope>
    <source>
        <strain evidence="9 10">CET450</strain>
    </source>
</reference>
<feature type="non-terminal residue" evidence="9">
    <location>
        <position position="119"/>
    </location>
</feature>
<feature type="transmembrane region" description="Helical" evidence="8">
    <location>
        <begin position="56"/>
        <end position="84"/>
    </location>
</feature>
<evidence type="ECO:0000313" key="9">
    <source>
        <dbReference type="EMBL" id="OEG70562.1"/>
    </source>
</evidence>
<keyword evidence="3" id="KW-1003">Cell membrane</keyword>
<proteinExistence type="inferred from homology"/>
<keyword evidence="4 8" id="KW-0812">Transmembrane</keyword>
<dbReference type="NCBIfam" id="TIGR03426">
    <property type="entry name" value="shape_MreD"/>
    <property type="match status" value="1"/>
</dbReference>
<evidence type="ECO:0000256" key="3">
    <source>
        <dbReference type="ARBA" id="ARBA00022475"/>
    </source>
</evidence>
<comment type="caution">
    <text evidence="9">The sequence shown here is derived from an EMBL/GenBank/DDBJ whole genome shotgun (WGS) entry which is preliminary data.</text>
</comment>
<dbReference type="EMBL" id="LNVX01000309">
    <property type="protein sequence ID" value="OEG70562.1"/>
    <property type="molecule type" value="Genomic_DNA"/>
</dbReference>
<dbReference type="InterPro" id="IPR007227">
    <property type="entry name" value="Cell_shape_determining_MreD"/>
</dbReference>
<feature type="transmembrane region" description="Helical" evidence="8">
    <location>
        <begin position="5"/>
        <end position="21"/>
    </location>
</feature>
<evidence type="ECO:0000256" key="8">
    <source>
        <dbReference type="SAM" id="Phobius"/>
    </source>
</evidence>
<protein>
    <submittedName>
        <fullName evidence="9">Uncharacterized protein</fullName>
    </submittedName>
</protein>
<feature type="transmembrane region" description="Helical" evidence="8">
    <location>
        <begin position="96"/>
        <end position="118"/>
    </location>
</feature>
<keyword evidence="7 8" id="KW-0472">Membrane</keyword>
<evidence type="ECO:0000313" key="10">
    <source>
        <dbReference type="Proteomes" id="UP000095237"/>
    </source>
</evidence>
<sequence>MKKSISYLFLYFVFCILQFFFGRYINVYGIFPNFILIFVVYLGLSKGIINAQLMGFLFGLAWDVFSTDIFGVRTVMFTVIGYLAGRFYRNFDREKVLTQVVIIFFAGAVYWSGFGLIYF</sequence>
<organism evidence="9 10">
    <name type="scientific">Endomicrobium trichonymphae</name>
    <dbReference type="NCBI Taxonomy" id="1408204"/>
    <lineage>
        <taxon>Bacteria</taxon>
        <taxon>Pseudomonadati</taxon>
        <taxon>Elusimicrobiota</taxon>
        <taxon>Endomicrobiia</taxon>
        <taxon>Endomicrobiales</taxon>
        <taxon>Endomicrobiaceae</taxon>
        <taxon>Candidatus Endomicrobiellum</taxon>
    </lineage>
</organism>
<dbReference type="AlphaFoldDB" id="A0A1E5IJ77"/>
<evidence type="ECO:0000256" key="2">
    <source>
        <dbReference type="ARBA" id="ARBA00007776"/>
    </source>
</evidence>
<name>A0A1E5IJ77_ENDTX</name>
<comment type="similarity">
    <text evidence="2">Belongs to the MreD family.</text>
</comment>
<dbReference type="GO" id="GO:0008360">
    <property type="term" value="P:regulation of cell shape"/>
    <property type="evidence" value="ECO:0007669"/>
    <property type="project" value="UniProtKB-KW"/>
</dbReference>
<comment type="subcellular location">
    <subcellularLocation>
        <location evidence="1">Cell membrane</location>
        <topology evidence="1">Multi-pass membrane protein</topology>
    </subcellularLocation>
</comment>
<keyword evidence="10" id="KW-1185">Reference proteome</keyword>
<keyword evidence="6 8" id="KW-1133">Transmembrane helix</keyword>
<evidence type="ECO:0000256" key="7">
    <source>
        <dbReference type="ARBA" id="ARBA00023136"/>
    </source>
</evidence>